<dbReference type="PROSITE" id="PS00398">
    <property type="entry name" value="RECOMBINASES_2"/>
    <property type="match status" value="1"/>
</dbReference>
<dbReference type="InterPro" id="IPR036162">
    <property type="entry name" value="Resolvase-like_N_sf"/>
</dbReference>
<evidence type="ECO:0000256" key="2">
    <source>
        <dbReference type="ARBA" id="ARBA00022908"/>
    </source>
</evidence>
<evidence type="ECO:0000256" key="4">
    <source>
        <dbReference type="ARBA" id="ARBA00023125"/>
    </source>
</evidence>
<dbReference type="PANTHER" id="PTHR30461">
    <property type="entry name" value="DNA-INVERTASE FROM LAMBDOID PROPHAGE"/>
    <property type="match status" value="1"/>
</dbReference>
<dbReference type="EMBL" id="RQYN01000050">
    <property type="protein sequence ID" value="RRD72462.1"/>
    <property type="molecule type" value="Genomic_DNA"/>
</dbReference>
<dbReference type="PANTHER" id="PTHR30461:SF2">
    <property type="entry name" value="SERINE RECOMBINASE PINE-RELATED"/>
    <property type="match status" value="1"/>
</dbReference>
<evidence type="ECO:0000313" key="8">
    <source>
        <dbReference type="EMBL" id="RRD72462.1"/>
    </source>
</evidence>
<keyword evidence="4" id="KW-0238">DNA-binding</keyword>
<evidence type="ECO:0000256" key="1">
    <source>
        <dbReference type="ARBA" id="ARBA00009913"/>
    </source>
</evidence>
<dbReference type="InterPro" id="IPR050639">
    <property type="entry name" value="SSR_resolvase"/>
</dbReference>
<dbReference type="InterPro" id="IPR006118">
    <property type="entry name" value="Recombinase_CS"/>
</dbReference>
<organism evidence="8 9">
    <name type="scientific">Tannerella forsythia</name>
    <name type="common">Bacteroides forsythus</name>
    <dbReference type="NCBI Taxonomy" id="28112"/>
    <lineage>
        <taxon>Bacteria</taxon>
        <taxon>Pseudomonadati</taxon>
        <taxon>Bacteroidota</taxon>
        <taxon>Bacteroidia</taxon>
        <taxon>Bacteroidales</taxon>
        <taxon>Tannerellaceae</taxon>
        <taxon>Tannerella</taxon>
    </lineage>
</organism>
<accession>A0A3P1YNE4</accession>
<gene>
    <name evidence="8" type="ORF">EII41_11255</name>
</gene>
<evidence type="ECO:0000256" key="5">
    <source>
        <dbReference type="ARBA" id="ARBA00023172"/>
    </source>
</evidence>
<dbReference type="AlphaFoldDB" id="A0A3P1YNE4"/>
<keyword evidence="3" id="KW-0230">DNA invertase</keyword>
<dbReference type="FunFam" id="3.40.50.1390:FF:000001">
    <property type="entry name" value="DNA recombinase"/>
    <property type="match status" value="1"/>
</dbReference>
<dbReference type="InterPro" id="IPR006120">
    <property type="entry name" value="Resolvase_HTH_dom"/>
</dbReference>
<dbReference type="Pfam" id="PF00239">
    <property type="entry name" value="Resolvase"/>
    <property type="match status" value="1"/>
</dbReference>
<dbReference type="Pfam" id="PF02796">
    <property type="entry name" value="HTH_7"/>
    <property type="match status" value="1"/>
</dbReference>
<name>A0A3P1YNE4_TANFO</name>
<comment type="caution">
    <text evidence="8">The sequence shown here is derived from an EMBL/GenBank/DDBJ whole genome shotgun (WGS) entry which is preliminary data.</text>
</comment>
<reference evidence="8 9" key="1">
    <citation type="submission" date="2018-11" db="EMBL/GenBank/DDBJ databases">
        <title>Genomes From Bacteria Associated with the Canine Oral Cavity: a Test Case for Automated Genome-Based Taxonomic Assignment.</title>
        <authorList>
            <person name="Coil D.A."/>
            <person name="Jospin G."/>
            <person name="Darling A.E."/>
            <person name="Wallis C."/>
            <person name="Davis I.J."/>
            <person name="Harris S."/>
            <person name="Eisen J.A."/>
            <person name="Holcombe L.J."/>
            <person name="O'Flynn C."/>
        </authorList>
    </citation>
    <scope>NUCLEOTIDE SEQUENCE [LARGE SCALE GENOMIC DNA]</scope>
    <source>
        <strain evidence="8 9">OH1426_COT-023</strain>
    </source>
</reference>
<protein>
    <submittedName>
        <fullName evidence="8">Recombinase family protein</fullName>
    </submittedName>
</protein>
<dbReference type="GO" id="GO:0003677">
    <property type="term" value="F:DNA binding"/>
    <property type="evidence" value="ECO:0007669"/>
    <property type="project" value="UniProtKB-KW"/>
</dbReference>
<evidence type="ECO:0000256" key="6">
    <source>
        <dbReference type="PIRSR" id="PIRSR606118-50"/>
    </source>
</evidence>
<keyword evidence="2" id="KW-0229">DNA integration</keyword>
<dbReference type="SUPFAM" id="SSF53041">
    <property type="entry name" value="Resolvase-like"/>
    <property type="match status" value="1"/>
</dbReference>
<sequence>MIYGYMRVSTSEQSFNSQKLLLLEFDCDKIFYEKSSGVKHRKELKRLLNMLKEGDSLVVTRLDRLGRTLKELIHIVELLSHKGVHFISVIDKIDTSTSIGRLFFHINAAYAQFERERLVARTKEGLEAARQAGKSLGRKPGLTESGKKKAEYAAALYNSSTYYSISELCDIVEVSRATLYKYLRLKGAID</sequence>
<dbReference type="GO" id="GO:0000150">
    <property type="term" value="F:DNA strand exchange activity"/>
    <property type="evidence" value="ECO:0007669"/>
    <property type="project" value="UniProtKB-KW"/>
</dbReference>
<dbReference type="CDD" id="cd03768">
    <property type="entry name" value="SR_ResInv"/>
    <property type="match status" value="1"/>
</dbReference>
<dbReference type="InterPro" id="IPR006119">
    <property type="entry name" value="Resolv_N"/>
</dbReference>
<evidence type="ECO:0000313" key="9">
    <source>
        <dbReference type="Proteomes" id="UP000279860"/>
    </source>
</evidence>
<feature type="active site" description="O-(5'-phospho-DNA)-serine intermediate" evidence="6">
    <location>
        <position position="9"/>
    </location>
</feature>
<feature type="domain" description="Resolvase/invertase-type recombinase catalytic" evidence="7">
    <location>
        <begin position="1"/>
        <end position="133"/>
    </location>
</feature>
<dbReference type="SMART" id="SM00857">
    <property type="entry name" value="Resolvase"/>
    <property type="match status" value="1"/>
</dbReference>
<proteinExistence type="inferred from homology"/>
<comment type="similarity">
    <text evidence="1">Belongs to the site-specific recombinase resolvase family.</text>
</comment>
<dbReference type="Proteomes" id="UP000279860">
    <property type="component" value="Unassembled WGS sequence"/>
</dbReference>
<dbReference type="PROSITE" id="PS51736">
    <property type="entry name" value="RECOMBINASES_3"/>
    <property type="match status" value="1"/>
</dbReference>
<dbReference type="GO" id="GO:0015074">
    <property type="term" value="P:DNA integration"/>
    <property type="evidence" value="ECO:0007669"/>
    <property type="project" value="UniProtKB-KW"/>
</dbReference>
<evidence type="ECO:0000256" key="3">
    <source>
        <dbReference type="ARBA" id="ARBA00023100"/>
    </source>
</evidence>
<dbReference type="Gene3D" id="3.40.50.1390">
    <property type="entry name" value="Resolvase, N-terminal catalytic domain"/>
    <property type="match status" value="1"/>
</dbReference>
<evidence type="ECO:0000259" key="7">
    <source>
        <dbReference type="PROSITE" id="PS51736"/>
    </source>
</evidence>
<keyword evidence="5" id="KW-0233">DNA recombination</keyword>